<dbReference type="Gene3D" id="1.10.510.10">
    <property type="entry name" value="Transferase(Phosphotransferase) domain 1"/>
    <property type="match status" value="1"/>
</dbReference>
<dbReference type="InterPro" id="IPR055414">
    <property type="entry name" value="LRR_R13L4/SHOC2-like"/>
</dbReference>
<evidence type="ECO:0000313" key="12">
    <source>
        <dbReference type="Proteomes" id="UP001141552"/>
    </source>
</evidence>
<keyword evidence="7" id="KW-0472">Membrane</keyword>
<feature type="signal peptide" evidence="8">
    <location>
        <begin position="1"/>
        <end position="17"/>
    </location>
</feature>
<keyword evidence="2" id="KW-0433">Leucine-rich repeat</keyword>
<dbReference type="SUPFAM" id="SSF52058">
    <property type="entry name" value="L domain-like"/>
    <property type="match status" value="2"/>
</dbReference>
<evidence type="ECO:0000256" key="8">
    <source>
        <dbReference type="SAM" id="SignalP"/>
    </source>
</evidence>
<accession>A0A9Q0JSN3</accession>
<gene>
    <name evidence="11" type="ORF">Tsubulata_012429</name>
</gene>
<evidence type="ECO:0000313" key="11">
    <source>
        <dbReference type="EMBL" id="KAJ4851597.1"/>
    </source>
</evidence>
<dbReference type="InterPro" id="IPR032675">
    <property type="entry name" value="LRR_dom_sf"/>
</dbReference>
<dbReference type="GO" id="GO:0016020">
    <property type="term" value="C:membrane"/>
    <property type="evidence" value="ECO:0007669"/>
    <property type="project" value="UniProtKB-SubCell"/>
</dbReference>
<dbReference type="InterPro" id="IPR013210">
    <property type="entry name" value="LRR_N_plant-typ"/>
</dbReference>
<evidence type="ECO:0000256" key="3">
    <source>
        <dbReference type="ARBA" id="ARBA00022692"/>
    </source>
</evidence>
<dbReference type="Pfam" id="PF23598">
    <property type="entry name" value="LRR_14"/>
    <property type="match status" value="1"/>
</dbReference>
<name>A0A9Q0JSN3_9ROSI</name>
<keyword evidence="6" id="KW-1133">Transmembrane helix</keyword>
<feature type="domain" description="Leucine-rich repeat-containing N-terminal plant-type" evidence="9">
    <location>
        <begin position="40"/>
        <end position="79"/>
    </location>
</feature>
<keyword evidence="12" id="KW-1185">Reference proteome</keyword>
<dbReference type="InterPro" id="IPR053211">
    <property type="entry name" value="DNA_repair-toleration"/>
</dbReference>
<dbReference type="OrthoDB" id="676979at2759"/>
<evidence type="ECO:0000259" key="10">
    <source>
        <dbReference type="Pfam" id="PF23598"/>
    </source>
</evidence>
<reference evidence="11" key="1">
    <citation type="submission" date="2022-02" db="EMBL/GenBank/DDBJ databases">
        <authorList>
            <person name="Henning P.M."/>
            <person name="McCubbin A.G."/>
            <person name="Shore J.S."/>
        </authorList>
    </citation>
    <scope>NUCLEOTIDE SEQUENCE</scope>
    <source>
        <strain evidence="11">F60SS</strain>
        <tissue evidence="11">Leaves</tissue>
    </source>
</reference>
<evidence type="ECO:0000256" key="2">
    <source>
        <dbReference type="ARBA" id="ARBA00022614"/>
    </source>
</evidence>
<dbReference type="FunFam" id="3.80.10.10:FF:000095">
    <property type="entry name" value="LRR receptor-like serine/threonine-protein kinase GSO1"/>
    <property type="match status" value="2"/>
</dbReference>
<dbReference type="AlphaFoldDB" id="A0A9Q0JSN3"/>
<dbReference type="Proteomes" id="UP001141552">
    <property type="component" value="Unassembled WGS sequence"/>
</dbReference>
<dbReference type="PANTHER" id="PTHR48060:SF18">
    <property type="entry name" value="PROTEIN KINASE, PLANT-TYPE, PUTATIVE-RELATED"/>
    <property type="match status" value="1"/>
</dbReference>
<dbReference type="Pfam" id="PF00560">
    <property type="entry name" value="LRR_1"/>
    <property type="match status" value="4"/>
</dbReference>
<evidence type="ECO:0000256" key="4">
    <source>
        <dbReference type="ARBA" id="ARBA00022729"/>
    </source>
</evidence>
<dbReference type="PANTHER" id="PTHR48060">
    <property type="entry name" value="DNA DAMAGE-REPAIR/TOLERATION PROTEIN DRT100"/>
    <property type="match status" value="1"/>
</dbReference>
<dbReference type="SUPFAM" id="SSF52047">
    <property type="entry name" value="RNI-like"/>
    <property type="match status" value="1"/>
</dbReference>
<comment type="caution">
    <text evidence="11">The sequence shown here is derived from an EMBL/GenBank/DDBJ whole genome shotgun (WGS) entry which is preliminary data.</text>
</comment>
<keyword evidence="4 8" id="KW-0732">Signal</keyword>
<keyword evidence="3" id="KW-0812">Transmembrane</keyword>
<dbReference type="InterPro" id="IPR003591">
    <property type="entry name" value="Leu-rich_rpt_typical-subtyp"/>
</dbReference>
<comment type="subcellular location">
    <subcellularLocation>
        <location evidence="1">Membrane</location>
        <topology evidence="1">Single-pass membrane protein</topology>
    </subcellularLocation>
</comment>
<sequence length="1015" mass="111483">NCIIFCMILVLFLVLFSHDDHLGNAAAAATPHNTSSYVTDQNALLALKAHITYDLYNSLTSNWSSTTPVCSSWIGVSCDPILHRVTYLNLSHMGLAGTFPPQTTNLSFLAVLDLRNNSFQVGPSHGSLPDDVFEHLPNLQTLALADNLLEGQIPSSLWKCKRLLSLNLNGNKFSGSISKDLANLTLLKQLSLSFNELTGSIPNNIGELRNLEILELDNNTLSGSLVHVLPAGTLPANIGELNRLESLCLWENNFHGKIPNSIGNASKLGILDLSGNALNGSVPHSFSNLTQLRQLAFGSNQLTGDLSFISSLASCKNLTKLVFPRNAFDTTIPASIGNLSATLNKLDMRNCKLRGNIPPEIGNLKNLTALLLGDNILSGSIPTSFGRLERLQLLNISYGGLEGWIPDEICQLRLLSKLVLSYNNLVGPIPGCLGAMTSLRILDLESNNLTSTIPSSLWNLDSILEVDLSSNELTGQLPLEIGNLKVIIKLDLSSNNFSGVIPNTMGSLESLMNLCLANNKLQGHIPDTFGSLLSVEALDLSGNNLSGEILKSLENLTSLHFLNLSFNMLQGQIPRGGNFRNFSVESFLGNNGLCSTFLYQFPACKSSSHERYKASVIKLILFGIVLMEMITRKKPTDEIFNQGMSLRDYVKDALPDAITEIADANLLTREQHLYAAKKDCIHAVFALAVDCTVEKPEERADMTKVVTLLKSIRFEYLANVVSSYNTEQEALLTLKTYITYDPYNSLASNWSSTTPVCSWIGVSCDPILHKVTYLNLSNMGLQGTIPPHIANLSFLAVIDLSDNSFRGPSPSELVSLRLLKRIDLGCNNFTGETSFLFTGSLPDDFFKHLPNLQDLDPANNLLVGQIPSSLWKCKKLLNLYLHRNKFSGSIPKDVSNLTLIHTNKSDELHFSMVVNCREQQTYRCYKIDLHDFVKLNSSLHILPGTLPTNIGELRSLEELYLWENKLYGNTPNSIGNASKLIFIYLSQKSFSGSVPNSIGNLRAQGSCSTFQPINW</sequence>
<dbReference type="Gene3D" id="3.80.10.10">
    <property type="entry name" value="Ribonuclease Inhibitor"/>
    <property type="match status" value="6"/>
</dbReference>
<evidence type="ECO:0000256" key="7">
    <source>
        <dbReference type="ARBA" id="ARBA00023136"/>
    </source>
</evidence>
<feature type="domain" description="Leucine-rich repeat-containing N-terminal plant-type" evidence="9">
    <location>
        <begin position="725"/>
        <end position="765"/>
    </location>
</feature>
<evidence type="ECO:0000256" key="5">
    <source>
        <dbReference type="ARBA" id="ARBA00022737"/>
    </source>
</evidence>
<evidence type="ECO:0000256" key="1">
    <source>
        <dbReference type="ARBA" id="ARBA00004167"/>
    </source>
</evidence>
<protein>
    <recommendedName>
        <fullName evidence="13">Leucine-rich repeat-containing N-terminal plant-type domain-containing protein</fullName>
    </recommendedName>
</protein>
<reference evidence="11" key="2">
    <citation type="journal article" date="2023" name="Plants (Basel)">
        <title>Annotation of the Turnera subulata (Passifloraceae) Draft Genome Reveals the S-Locus Evolved after the Divergence of Turneroideae from Passifloroideae in a Stepwise Manner.</title>
        <authorList>
            <person name="Henning P.M."/>
            <person name="Roalson E.H."/>
            <person name="Mir W."/>
            <person name="McCubbin A.G."/>
            <person name="Shore J.S."/>
        </authorList>
    </citation>
    <scope>NUCLEOTIDE SEQUENCE</scope>
    <source>
        <strain evidence="11">F60SS</strain>
    </source>
</reference>
<keyword evidence="5" id="KW-0677">Repeat</keyword>
<dbReference type="Pfam" id="PF13855">
    <property type="entry name" value="LRR_8"/>
    <property type="match status" value="2"/>
</dbReference>
<feature type="non-terminal residue" evidence="11">
    <location>
        <position position="1"/>
    </location>
</feature>
<evidence type="ECO:0008006" key="13">
    <source>
        <dbReference type="Google" id="ProtNLM"/>
    </source>
</evidence>
<evidence type="ECO:0000259" key="9">
    <source>
        <dbReference type="Pfam" id="PF08263"/>
    </source>
</evidence>
<dbReference type="FunFam" id="3.80.10.10:FF:000129">
    <property type="entry name" value="Leucine-rich repeat receptor-like kinase"/>
    <property type="match status" value="1"/>
</dbReference>
<feature type="domain" description="Disease resistance R13L4/SHOC-2-like LRR" evidence="10">
    <location>
        <begin position="439"/>
        <end position="567"/>
    </location>
</feature>
<dbReference type="InterPro" id="IPR001611">
    <property type="entry name" value="Leu-rich_rpt"/>
</dbReference>
<dbReference type="EMBL" id="JAKUCV010000008">
    <property type="protein sequence ID" value="KAJ4851597.1"/>
    <property type="molecule type" value="Genomic_DNA"/>
</dbReference>
<feature type="chain" id="PRO_5040514054" description="Leucine-rich repeat-containing N-terminal plant-type domain-containing protein" evidence="8">
    <location>
        <begin position="18"/>
        <end position="1015"/>
    </location>
</feature>
<dbReference type="SMART" id="SM00369">
    <property type="entry name" value="LRR_TYP"/>
    <property type="match status" value="11"/>
</dbReference>
<organism evidence="11 12">
    <name type="scientific">Turnera subulata</name>
    <dbReference type="NCBI Taxonomy" id="218843"/>
    <lineage>
        <taxon>Eukaryota</taxon>
        <taxon>Viridiplantae</taxon>
        <taxon>Streptophyta</taxon>
        <taxon>Embryophyta</taxon>
        <taxon>Tracheophyta</taxon>
        <taxon>Spermatophyta</taxon>
        <taxon>Magnoliopsida</taxon>
        <taxon>eudicotyledons</taxon>
        <taxon>Gunneridae</taxon>
        <taxon>Pentapetalae</taxon>
        <taxon>rosids</taxon>
        <taxon>fabids</taxon>
        <taxon>Malpighiales</taxon>
        <taxon>Passifloraceae</taxon>
        <taxon>Turnera</taxon>
    </lineage>
</organism>
<dbReference type="Pfam" id="PF08263">
    <property type="entry name" value="LRRNT_2"/>
    <property type="match status" value="2"/>
</dbReference>
<evidence type="ECO:0000256" key="6">
    <source>
        <dbReference type="ARBA" id="ARBA00022989"/>
    </source>
</evidence>
<proteinExistence type="predicted"/>